<organism evidence="2">
    <name type="scientific">Solibacter usitatus (strain Ellin6076)</name>
    <dbReference type="NCBI Taxonomy" id="234267"/>
    <lineage>
        <taxon>Bacteria</taxon>
        <taxon>Pseudomonadati</taxon>
        <taxon>Acidobacteriota</taxon>
        <taxon>Terriglobia</taxon>
        <taxon>Bryobacterales</taxon>
        <taxon>Solibacteraceae</taxon>
        <taxon>Candidatus Solibacter</taxon>
    </lineage>
</organism>
<accession>Q01T48</accession>
<feature type="chain" id="PRO_5004163347" evidence="1">
    <location>
        <begin position="23"/>
        <end position="205"/>
    </location>
</feature>
<keyword evidence="1" id="KW-0732">Signal</keyword>
<gene>
    <name evidence="2" type="ordered locus">Acid_6246</name>
</gene>
<protein>
    <submittedName>
        <fullName evidence="2">Uncharacterized protein</fullName>
    </submittedName>
</protein>
<feature type="signal peptide" evidence="1">
    <location>
        <begin position="1"/>
        <end position="22"/>
    </location>
</feature>
<reference evidence="2" key="1">
    <citation type="submission" date="2006-10" db="EMBL/GenBank/DDBJ databases">
        <title>Complete sequence of Solibacter usitatus Ellin6076.</title>
        <authorList>
            <consortium name="US DOE Joint Genome Institute"/>
            <person name="Copeland A."/>
            <person name="Lucas S."/>
            <person name="Lapidus A."/>
            <person name="Barry K."/>
            <person name="Detter J.C."/>
            <person name="Glavina del Rio T."/>
            <person name="Hammon N."/>
            <person name="Israni S."/>
            <person name="Dalin E."/>
            <person name="Tice H."/>
            <person name="Pitluck S."/>
            <person name="Thompson L.S."/>
            <person name="Brettin T."/>
            <person name="Bruce D."/>
            <person name="Han C."/>
            <person name="Tapia R."/>
            <person name="Gilna P."/>
            <person name="Schmutz J."/>
            <person name="Larimer F."/>
            <person name="Land M."/>
            <person name="Hauser L."/>
            <person name="Kyrpides N."/>
            <person name="Mikhailova N."/>
            <person name="Janssen P.H."/>
            <person name="Kuske C.R."/>
            <person name="Richardson P."/>
        </authorList>
    </citation>
    <scope>NUCLEOTIDE SEQUENCE</scope>
    <source>
        <strain evidence="2">Ellin6076</strain>
    </source>
</reference>
<proteinExistence type="predicted"/>
<dbReference type="STRING" id="234267.Acid_6246"/>
<name>Q01T48_SOLUE</name>
<dbReference type="AlphaFoldDB" id="Q01T48"/>
<evidence type="ECO:0000313" key="2">
    <source>
        <dbReference type="EMBL" id="ABJ87172.1"/>
    </source>
</evidence>
<evidence type="ECO:0000256" key="1">
    <source>
        <dbReference type="SAM" id="SignalP"/>
    </source>
</evidence>
<dbReference type="HOGENOM" id="CLU_1336790_0_0_0"/>
<dbReference type="EMBL" id="CP000473">
    <property type="protein sequence ID" value="ABJ87172.1"/>
    <property type="molecule type" value="Genomic_DNA"/>
</dbReference>
<dbReference type="KEGG" id="sus:Acid_6246"/>
<dbReference type="InParanoid" id="Q01T48"/>
<sequence length="205" mass="23171" precursor="true">MSHLPIGLAAILLAGGASLSTAQQLPEPFTPSDRWSHYLHRTYGPERMAFLAADTAIDQALSGSNCWRSEAPDYGRRFARAFQSRVVRNSAELAAGILTGEDLRYRVSRSRSFHGRVWNALRSSVTAQMPDGSIRPSCSRFFAIELANASTVPWSRQPVRPEWFIRSLTRSTLDQAQTNLLDEFGPDLRRIGVHIWKRVREIRFE</sequence>